<keyword evidence="2" id="KW-1185">Reference proteome</keyword>
<dbReference type="Proteomes" id="UP000515472">
    <property type="component" value="Chromosome"/>
</dbReference>
<evidence type="ECO:0000313" key="2">
    <source>
        <dbReference type="Proteomes" id="UP000515472"/>
    </source>
</evidence>
<dbReference type="EMBL" id="AP023213">
    <property type="protein sequence ID" value="BCO11390.1"/>
    <property type="molecule type" value="Genomic_DNA"/>
</dbReference>
<dbReference type="AlphaFoldDB" id="A0A7R7FS77"/>
<gene>
    <name evidence="1" type="ORF">GEOBRER4_n2116</name>
</gene>
<evidence type="ECO:0000313" key="1">
    <source>
        <dbReference type="EMBL" id="BCO11390.1"/>
    </source>
</evidence>
<reference evidence="1 2" key="1">
    <citation type="submission" date="2020-06" db="EMBL/GenBank/DDBJ databases">
        <title>Interaction of electrochemicaly active bacteria, Geobacter bremensis R4 on different carbon anode.</title>
        <authorList>
            <person name="Meng L."/>
            <person name="Yoshida N."/>
        </authorList>
    </citation>
    <scope>NUCLEOTIDE SEQUENCE [LARGE SCALE GENOMIC DNA]</scope>
    <source>
        <strain evidence="1 2">R4</strain>
    </source>
</reference>
<protein>
    <submittedName>
        <fullName evidence="1">Uncharacterized protein</fullName>
    </submittedName>
</protein>
<accession>A0A7R7FS77</accession>
<organism evidence="1 2">
    <name type="scientific">Citrifermentans bremense</name>
    <dbReference type="NCBI Taxonomy" id="60035"/>
    <lineage>
        <taxon>Bacteria</taxon>
        <taxon>Pseudomonadati</taxon>
        <taxon>Thermodesulfobacteriota</taxon>
        <taxon>Desulfuromonadia</taxon>
        <taxon>Geobacterales</taxon>
        <taxon>Geobacteraceae</taxon>
        <taxon>Citrifermentans</taxon>
    </lineage>
</organism>
<sequence>MDTRKGPLPWRGRVGVGENAPLEQIGARLKKST</sequence>
<name>A0A7R7FS77_9BACT</name>
<proteinExistence type="predicted"/>